<dbReference type="InterPro" id="IPR008763">
    <property type="entry name" value="Peptidase_S55"/>
</dbReference>
<evidence type="ECO:0000256" key="1">
    <source>
        <dbReference type="SAM" id="MobiDB-lite"/>
    </source>
</evidence>
<organism evidence="4 5">
    <name type="scientific">Veillonella seminalis</name>
    <dbReference type="NCBI Taxonomy" id="1502943"/>
    <lineage>
        <taxon>Bacteria</taxon>
        <taxon>Bacillati</taxon>
        <taxon>Bacillota</taxon>
        <taxon>Negativicutes</taxon>
        <taxon>Veillonellales</taxon>
        <taxon>Veillonellaceae</taxon>
        <taxon>Veillonella</taxon>
    </lineage>
</organism>
<feature type="compositionally biased region" description="Basic and acidic residues" evidence="1">
    <location>
        <begin position="556"/>
        <end position="571"/>
    </location>
</feature>
<feature type="compositionally biased region" description="Low complexity" evidence="1">
    <location>
        <begin position="626"/>
        <end position="639"/>
    </location>
</feature>
<gene>
    <name evidence="4" type="ORF">F8R14_08590</name>
</gene>
<feature type="region of interest" description="Disordered" evidence="1">
    <location>
        <begin position="601"/>
        <end position="672"/>
    </location>
</feature>
<evidence type="ECO:0000256" key="2">
    <source>
        <dbReference type="SAM" id="SignalP"/>
    </source>
</evidence>
<evidence type="ECO:0000259" key="3">
    <source>
        <dbReference type="PROSITE" id="PS51494"/>
    </source>
</evidence>
<dbReference type="EMBL" id="WBKH01000009">
    <property type="protein sequence ID" value="KAB1477347.1"/>
    <property type="molecule type" value="Genomic_DNA"/>
</dbReference>
<feature type="region of interest" description="Disordered" evidence="1">
    <location>
        <begin position="548"/>
        <end position="571"/>
    </location>
</feature>
<evidence type="ECO:0000313" key="5">
    <source>
        <dbReference type="Proteomes" id="UP000434554"/>
    </source>
</evidence>
<dbReference type="Proteomes" id="UP000434554">
    <property type="component" value="Unassembled WGS sequence"/>
</dbReference>
<dbReference type="PROSITE" id="PS51494">
    <property type="entry name" value="SPOIVB"/>
    <property type="match status" value="1"/>
</dbReference>
<dbReference type="InterPro" id="IPR009003">
    <property type="entry name" value="Peptidase_S1_PA"/>
</dbReference>
<dbReference type="RefSeq" id="WP_127007946.1">
    <property type="nucleotide sequence ID" value="NZ_RQUZ01000007.1"/>
</dbReference>
<comment type="caution">
    <text evidence="4">The sequence shown here is derived from an EMBL/GenBank/DDBJ whole genome shotgun (WGS) entry which is preliminary data.</text>
</comment>
<feature type="chain" id="PRO_5038821702" evidence="2">
    <location>
        <begin position="30"/>
        <end position="672"/>
    </location>
</feature>
<feature type="signal peptide" evidence="2">
    <location>
        <begin position="1"/>
        <end position="29"/>
    </location>
</feature>
<dbReference type="GeneID" id="83055267"/>
<name>A0A833C9R3_9FIRM</name>
<proteinExistence type="predicted"/>
<accession>A0A833C9R3</accession>
<evidence type="ECO:0000313" key="4">
    <source>
        <dbReference type="EMBL" id="KAB1477347.1"/>
    </source>
</evidence>
<keyword evidence="2" id="KW-0732">Signal</keyword>
<sequence>MKSFRSSRRYMKGVLALFFCCTVAASAQAVDFLPVSDVHTGMEGHVDTVVTGDDISSFNMKVLGVMKDRGPSGDLILAKFSGPVIDETGGIVHGMSGSPAYIDGKLVGAVAYGWGFADGTIGMITPIEDMVKLWNIPYEKNLANPWRDSQLIPLGMPLMAYGFDPSALKFMKEKLPEYEYSTYDTAAADGDDVAKPLKAGGSVAALLVDGDLKLGAIGTVTYVDKDKVVAFGHPFLKRGSVGYFMHNASIFTVVKSVDSGFKLGSMGAEVGAVTEDRGAGIAGTSGHIISGIPMAITVHDLDMNRTREAGVKVVETDELTPTLSATAVYNFLSKTLDRNGEGTSTLTLKIQPRDVNIPPLERTNMFYSNDSIGIKSVDEFYNIIDVLMNNRFINYEIAGIQVEVSVAKDKKTAMISDATLSPAVASPGDTIVINVKLQPFREEPVTKEIFFTVPKDQPYGEVTLEVRGGGVVPLPYLLEKQKYNLTDEIIRRLKTYKDFDEFYKELRNTDTNNQIVVEILEDGVSMVEDSDKADTKGAKIDVADETKIPGAVPKGKSKENIPGIDDKDNKEPYKAKINTEYVIRGDGQFVLNIMSPADRDKEKARLAREHAKKLKEQAKAEDESSTKAAKTETAANTVKKTPEAPANSPDKTPEAPTNTPDHSADDSNDSVN</sequence>
<dbReference type="Pfam" id="PF05580">
    <property type="entry name" value="Peptidase_S55"/>
    <property type="match status" value="1"/>
</dbReference>
<dbReference type="SUPFAM" id="SSF50494">
    <property type="entry name" value="Trypsin-like serine proteases"/>
    <property type="match status" value="1"/>
</dbReference>
<reference evidence="4 5" key="1">
    <citation type="submission" date="2019-09" db="EMBL/GenBank/DDBJ databases">
        <title>Draft genome sequence of 3 type strains from the CCUG.</title>
        <authorList>
            <person name="Pineiro-Iglesias B."/>
            <person name="Tunovic T."/>
            <person name="Unosson C."/>
            <person name="Inganas E."/>
            <person name="Ohlen M."/>
            <person name="Cardew S."/>
            <person name="Jensie-Markopoulos S."/>
            <person name="Salva-Serra F."/>
            <person name="Jaen-Luchoro D."/>
            <person name="Karlsson R."/>
            <person name="Svensson-Stadler L."/>
            <person name="Chun J."/>
            <person name="Moore E."/>
        </authorList>
    </citation>
    <scope>NUCLEOTIDE SEQUENCE [LARGE SCALE GENOMIC DNA]</scope>
    <source>
        <strain evidence="4 5">CCUG 65427</strain>
    </source>
</reference>
<protein>
    <submittedName>
        <fullName evidence="4">SpoIVB peptidase S55</fullName>
    </submittedName>
</protein>
<feature type="compositionally biased region" description="Basic and acidic residues" evidence="1">
    <location>
        <begin position="601"/>
        <end position="625"/>
    </location>
</feature>
<feature type="domain" description="Peptidase S55" evidence="3">
    <location>
        <begin position="1"/>
        <end position="146"/>
    </location>
</feature>
<dbReference type="AlphaFoldDB" id="A0A833C9R3"/>